<dbReference type="Proteomes" id="UP000789901">
    <property type="component" value="Unassembled WGS sequence"/>
</dbReference>
<sequence length="111" mass="12803">LLIFIKALVFNDDSNFPEILYKAKDAMSFNKTIIQFVVCQKCQFLTNVKNISNNLQPGFEELLEFCYERENTSSAIFSNPMIEILIPGPKEPPTEKINLYLDLLVNKIKQL</sequence>
<name>A0ABN7X4S2_GIGMA</name>
<keyword evidence="2" id="KW-1185">Reference proteome</keyword>
<comment type="caution">
    <text evidence="1">The sequence shown here is derived from an EMBL/GenBank/DDBJ whole genome shotgun (WGS) entry which is preliminary data.</text>
</comment>
<evidence type="ECO:0000313" key="2">
    <source>
        <dbReference type="Proteomes" id="UP000789901"/>
    </source>
</evidence>
<feature type="non-terminal residue" evidence="1">
    <location>
        <position position="1"/>
    </location>
</feature>
<protein>
    <submittedName>
        <fullName evidence="1">4999_t:CDS:1</fullName>
    </submittedName>
</protein>
<accession>A0ABN7X4S2</accession>
<proteinExistence type="predicted"/>
<reference evidence="1 2" key="1">
    <citation type="submission" date="2021-06" db="EMBL/GenBank/DDBJ databases">
        <authorList>
            <person name="Kallberg Y."/>
            <person name="Tangrot J."/>
            <person name="Rosling A."/>
        </authorList>
    </citation>
    <scope>NUCLEOTIDE SEQUENCE [LARGE SCALE GENOMIC DNA]</scope>
    <source>
        <strain evidence="1 2">120-4 pot B 10/14</strain>
    </source>
</reference>
<gene>
    <name evidence="1" type="ORF">GMARGA_LOCUS38908</name>
</gene>
<organism evidence="1 2">
    <name type="scientific">Gigaspora margarita</name>
    <dbReference type="NCBI Taxonomy" id="4874"/>
    <lineage>
        <taxon>Eukaryota</taxon>
        <taxon>Fungi</taxon>
        <taxon>Fungi incertae sedis</taxon>
        <taxon>Mucoromycota</taxon>
        <taxon>Glomeromycotina</taxon>
        <taxon>Glomeromycetes</taxon>
        <taxon>Diversisporales</taxon>
        <taxon>Gigasporaceae</taxon>
        <taxon>Gigaspora</taxon>
    </lineage>
</organism>
<evidence type="ECO:0000313" key="1">
    <source>
        <dbReference type="EMBL" id="CAG8847902.1"/>
    </source>
</evidence>
<dbReference type="EMBL" id="CAJVQB010089810">
    <property type="protein sequence ID" value="CAG8847902.1"/>
    <property type="molecule type" value="Genomic_DNA"/>
</dbReference>